<dbReference type="InterPro" id="IPR037324">
    <property type="entry name" value="TfR1/2_PA"/>
</dbReference>
<dbReference type="Gene3D" id="3.40.630.10">
    <property type="entry name" value="Zn peptidases"/>
    <property type="match status" value="1"/>
</dbReference>
<evidence type="ECO:0000256" key="7">
    <source>
        <dbReference type="ARBA" id="ARBA00022968"/>
    </source>
</evidence>
<dbReference type="SUPFAM" id="SSF52025">
    <property type="entry name" value="PA domain"/>
    <property type="match status" value="1"/>
</dbReference>
<dbReference type="SUPFAM" id="SSF47672">
    <property type="entry name" value="Transferrin receptor-like dimerisation domain"/>
    <property type="match status" value="1"/>
</dbReference>
<evidence type="ECO:0000256" key="15">
    <source>
        <dbReference type="RuleBase" id="RU367157"/>
    </source>
</evidence>
<evidence type="ECO:0000256" key="14">
    <source>
        <dbReference type="ARBA" id="ARBA00023288"/>
    </source>
</evidence>
<comment type="subunit">
    <text evidence="15">Homodimer; disulfide-linked.</text>
</comment>
<keyword evidence="8 15" id="KW-1133">Transmembrane helix</keyword>
<dbReference type="FunFam" id="3.50.30.30:FF:000010">
    <property type="entry name" value="Transferrin receptor protein 1"/>
    <property type="match status" value="1"/>
</dbReference>
<protein>
    <recommendedName>
        <fullName evidence="2 15">Transferrin receptor protein 1</fullName>
    </recommendedName>
</protein>
<dbReference type="InterPro" id="IPR003137">
    <property type="entry name" value="PA_domain"/>
</dbReference>
<evidence type="ECO:0000256" key="8">
    <source>
        <dbReference type="ARBA" id="ARBA00022989"/>
    </source>
</evidence>
<dbReference type="InterPro" id="IPR036757">
    <property type="entry name" value="TFR-like_dimer_dom_sf"/>
</dbReference>
<dbReference type="PANTHER" id="PTHR10404:SF26">
    <property type="entry name" value="TRANSFERRIN RECEPTOR PROTEIN 1"/>
    <property type="match status" value="1"/>
</dbReference>
<reference evidence="18" key="1">
    <citation type="submission" date="2019-03" db="EMBL/GenBank/DDBJ databases">
        <title>Genome sequencing and reference-guided assembly of Black Bengal Goat (Capra hircus).</title>
        <authorList>
            <person name="Siddiki A.Z."/>
            <person name="Baten A."/>
            <person name="Billah M."/>
            <person name="Alam M.A.U."/>
            <person name="Shawrob K.S.M."/>
            <person name="Saha S."/>
            <person name="Chowdhury M."/>
            <person name="Rahman A.H."/>
            <person name="Stear M."/>
            <person name="Miah G."/>
            <person name="Das G.B."/>
            <person name="Hossain M.M."/>
            <person name="Kumkum M."/>
            <person name="Islam M.S."/>
            <person name="Mollah A.M."/>
            <person name="Ahsan A."/>
            <person name="Tusar F."/>
            <person name="Khan M.K.I."/>
        </authorList>
    </citation>
    <scope>NUCLEOTIDE SEQUENCE [LARGE SCALE GENOMIC DNA]</scope>
</reference>
<dbReference type="Pfam" id="PF04253">
    <property type="entry name" value="TFR_dimer"/>
    <property type="match status" value="1"/>
</dbReference>
<evidence type="ECO:0000256" key="11">
    <source>
        <dbReference type="ARBA" id="ARBA00023157"/>
    </source>
</evidence>
<dbReference type="PANTHER" id="PTHR10404">
    <property type="entry name" value="N-ACETYLATED-ALPHA-LINKED ACIDIC DIPEPTIDASE"/>
    <property type="match status" value="1"/>
</dbReference>
<evidence type="ECO:0000256" key="2">
    <source>
        <dbReference type="ARBA" id="ARBA00016899"/>
    </source>
</evidence>
<keyword evidence="5 15" id="KW-0254">Endocytosis</keyword>
<evidence type="ECO:0000256" key="6">
    <source>
        <dbReference type="ARBA" id="ARBA00022692"/>
    </source>
</evidence>
<evidence type="ECO:0000313" key="18">
    <source>
        <dbReference type="Ensembl" id="ENSCHIP00010000460.1"/>
    </source>
</evidence>
<feature type="domain" description="PA" evidence="16">
    <location>
        <begin position="238"/>
        <end position="304"/>
    </location>
</feature>
<dbReference type="GO" id="GO:0031623">
    <property type="term" value="P:receptor internalization"/>
    <property type="evidence" value="ECO:0007669"/>
    <property type="project" value="UniProtKB-UniRule"/>
</dbReference>
<evidence type="ECO:0000256" key="3">
    <source>
        <dbReference type="ARBA" id="ARBA00022475"/>
    </source>
</evidence>
<keyword evidence="10 15" id="KW-0564">Palmitate</keyword>
<dbReference type="GO" id="GO:0006879">
    <property type="term" value="P:intracellular iron ion homeostasis"/>
    <property type="evidence" value="ECO:0007669"/>
    <property type="project" value="UniProtKB-UniRule"/>
</dbReference>
<dbReference type="InterPro" id="IPR007365">
    <property type="entry name" value="TFR-like_dimer_dom"/>
</dbReference>
<dbReference type="InterPro" id="IPR046450">
    <property type="entry name" value="PA_dom_sf"/>
</dbReference>
<comment type="similarity">
    <text evidence="1 15">Belongs to the peptidase M28 family. M28B subfamily.</text>
</comment>
<comment type="PTM">
    <text evidence="15">Stearoylated.</text>
</comment>
<evidence type="ECO:0000256" key="13">
    <source>
        <dbReference type="ARBA" id="ARBA00023180"/>
    </source>
</evidence>
<keyword evidence="12 15" id="KW-0675">Receptor</keyword>
<dbReference type="InterPro" id="IPR039373">
    <property type="entry name" value="Peptidase_M28B"/>
</dbReference>
<dbReference type="GO" id="GO:0033572">
    <property type="term" value="P:transferrin transport"/>
    <property type="evidence" value="ECO:0007669"/>
    <property type="project" value="UniProtKB-UniRule"/>
</dbReference>
<evidence type="ECO:0000256" key="1">
    <source>
        <dbReference type="ARBA" id="ARBA00005634"/>
    </source>
</evidence>
<feature type="transmembrane region" description="Helical" evidence="15">
    <location>
        <begin position="68"/>
        <end position="91"/>
    </location>
</feature>
<dbReference type="CDD" id="cd02128">
    <property type="entry name" value="PA_TfR"/>
    <property type="match status" value="1"/>
</dbReference>
<comment type="function">
    <text evidence="15">Cellular uptake of iron occurs via receptor-mediated endocytosis of ligand-occupied transferrin receptor into specialized endosomes. Endosomal acidification leads to iron release. The apotransferrin-receptor complex is then recycled to the cell surface with a return to neutral pH and the concomitant loss of affinity of apotransferrin for its receptor. Transferrin receptor is necessary for development of erythrocytes and the nervous system. Acts as a lipid sensor that regulates mitochondrial fusion by regulating activation of the JNK pathway.</text>
</comment>
<evidence type="ECO:0000256" key="5">
    <source>
        <dbReference type="ARBA" id="ARBA00022583"/>
    </source>
</evidence>
<dbReference type="GO" id="GO:0004998">
    <property type="term" value="F:transferrin receptor activity"/>
    <property type="evidence" value="ECO:0007669"/>
    <property type="project" value="UniProtKB-UniRule"/>
</dbReference>
<name>A0A8C2NDS7_CAPHI</name>
<evidence type="ECO:0000256" key="9">
    <source>
        <dbReference type="ARBA" id="ARBA00023136"/>
    </source>
</evidence>
<keyword evidence="13 15" id="KW-0325">Glycoprotein</keyword>
<keyword evidence="11" id="KW-1015">Disulfide bond</keyword>
<evidence type="ECO:0000256" key="12">
    <source>
        <dbReference type="ARBA" id="ARBA00023170"/>
    </source>
</evidence>
<dbReference type="GO" id="GO:0042470">
    <property type="term" value="C:melanosome"/>
    <property type="evidence" value="ECO:0007669"/>
    <property type="project" value="UniProtKB-SubCell"/>
</dbReference>
<keyword evidence="9 15" id="KW-0472">Membrane</keyword>
<keyword evidence="6 15" id="KW-0812">Transmembrane</keyword>
<dbReference type="Gene3D" id="1.20.930.40">
    <property type="entry name" value="Transferrin receptor-like, dimerisation domain"/>
    <property type="match status" value="1"/>
</dbReference>
<reference evidence="18" key="2">
    <citation type="submission" date="2025-08" db="UniProtKB">
        <authorList>
            <consortium name="Ensembl"/>
        </authorList>
    </citation>
    <scope>IDENTIFICATION</scope>
</reference>
<proteinExistence type="inferred from homology"/>
<dbReference type="SUPFAM" id="SSF53187">
    <property type="entry name" value="Zn-dependent exopeptidases"/>
    <property type="match status" value="1"/>
</dbReference>
<sequence>MMDQARSAFSNLFGGEPLSYTRFSLARQVDGDNSHVEMKLAADEEENVDSNMRGNQTSITKPKRLNGYICYGIIAVIIFFLIGFMIGYLGYCKRVEPQGDCGKEAGTQPSCPEETEAFEPEEQLPGVPRIFWADLKSTLSDRLDAVDFTRAIKMLNENSYVPREAGSQKDSSLAFYIESQLRDYKLDKVWHDEHFVKIQVKGSSQNSVSIVSTSGDGSQAYSVENPEGYVAYSKAATVTGKLVHANFGTKQDFEDLNMPVNGSLVIVRAGKITFAEKVANAERLNAIGVLIYMDHSKFPIVNANLPVFGHAHLGTGDPYTPGFPSFNHTQFPPSQSSGLPNIPVQTISRAGAERLFQNMQGDCPSTWGTDSSCKLVSSQDKNVKLSVNNVLKEIRIFNVFGVIKGFEELGKDPWGLFIELTFCCLLGQFKPSRSIVFASWSGGDFGAVGATEWLEGYLSSLHLKAFTYINLDKAVVGNIVCSLENFLKILFGSSCRKKLSLDNAAFPFLAYSGIPAVSFCFCEDTDYPYLDTPMDTYETLNGQVPQLNRVARAAAEVAGQLVMKLTHGVELDLNYEMYNDEILRFVKEMNLFRDMGLNMQWLYSARGDFFRATSRLTTDYKNAEKTDRSVMREINDRIMKVEYHLLSPYVSPREFPFRHIFWGSGSHTLSALLEHLKLRKKLNGAFNQTLLENQLALATWTIQGAANALSGDIWDIDNEF</sequence>
<dbReference type="GO" id="GO:0009897">
    <property type="term" value="C:external side of plasma membrane"/>
    <property type="evidence" value="ECO:0007669"/>
    <property type="project" value="TreeGrafter"/>
</dbReference>
<accession>A0A8C2NDS7</accession>
<dbReference type="Pfam" id="PF02225">
    <property type="entry name" value="PA"/>
    <property type="match status" value="1"/>
</dbReference>
<evidence type="ECO:0000259" key="16">
    <source>
        <dbReference type="Pfam" id="PF02225"/>
    </source>
</evidence>
<keyword evidence="3 15" id="KW-1003">Cell membrane</keyword>
<evidence type="ECO:0000259" key="17">
    <source>
        <dbReference type="Pfam" id="PF04253"/>
    </source>
</evidence>
<organism evidence="18">
    <name type="scientific">Capra hircus</name>
    <name type="common">Goat</name>
    <dbReference type="NCBI Taxonomy" id="9925"/>
    <lineage>
        <taxon>Eukaryota</taxon>
        <taxon>Metazoa</taxon>
        <taxon>Chordata</taxon>
        <taxon>Craniata</taxon>
        <taxon>Vertebrata</taxon>
        <taxon>Euteleostomi</taxon>
        <taxon>Mammalia</taxon>
        <taxon>Eutheria</taxon>
        <taxon>Laurasiatheria</taxon>
        <taxon>Artiodactyla</taxon>
        <taxon>Ruminantia</taxon>
        <taxon>Pecora</taxon>
        <taxon>Bovidae</taxon>
        <taxon>Caprinae</taxon>
        <taxon>Capra</taxon>
    </lineage>
</organism>
<evidence type="ECO:0000256" key="4">
    <source>
        <dbReference type="ARBA" id="ARBA00022553"/>
    </source>
</evidence>
<dbReference type="FunFam" id="1.20.930.40:FF:000002">
    <property type="entry name" value="Transferrin receptor protein 1"/>
    <property type="match status" value="1"/>
</dbReference>
<evidence type="ECO:0000256" key="10">
    <source>
        <dbReference type="ARBA" id="ARBA00023139"/>
    </source>
</evidence>
<keyword evidence="4" id="KW-0597">Phosphoprotein</keyword>
<feature type="domain" description="Transferrin receptor-like dimerisation" evidence="17">
    <location>
        <begin position="598"/>
        <end position="709"/>
    </location>
</feature>
<dbReference type="Ensembl" id="ENSCHIT00010000703.1">
    <property type="protein sequence ID" value="ENSCHIP00010000460.1"/>
    <property type="gene ID" value="ENSCHIG00010000357.1"/>
</dbReference>
<comment type="subcellular location">
    <subcellularLocation>
        <location evidence="15">Cell membrane</location>
        <topology evidence="15">Single-pass type II membrane protein</topology>
    </subcellularLocation>
    <subcellularLocation>
        <location evidence="15">Melanosome</location>
    </subcellularLocation>
</comment>
<keyword evidence="7" id="KW-0735">Signal-anchor</keyword>
<dbReference type="AlphaFoldDB" id="A0A8C2NDS7"/>
<keyword evidence="14 15" id="KW-0449">Lipoprotein</keyword>
<dbReference type="Gene3D" id="3.50.30.30">
    <property type="match status" value="1"/>
</dbReference>